<evidence type="ECO:0000256" key="7">
    <source>
        <dbReference type="RuleBase" id="RU363032"/>
    </source>
</evidence>
<keyword evidence="4 7" id="KW-0812">Transmembrane</keyword>
<feature type="transmembrane region" description="Helical" evidence="7">
    <location>
        <begin position="242"/>
        <end position="263"/>
    </location>
</feature>
<keyword evidence="2 7" id="KW-0813">Transport</keyword>
<organism evidence="9 10">
    <name type="scientific">Litorilinea aerophila</name>
    <dbReference type="NCBI Taxonomy" id="1204385"/>
    <lineage>
        <taxon>Bacteria</taxon>
        <taxon>Bacillati</taxon>
        <taxon>Chloroflexota</taxon>
        <taxon>Caldilineae</taxon>
        <taxon>Caldilineales</taxon>
        <taxon>Caldilineaceae</taxon>
        <taxon>Litorilinea</taxon>
    </lineage>
</organism>
<evidence type="ECO:0000256" key="6">
    <source>
        <dbReference type="ARBA" id="ARBA00023136"/>
    </source>
</evidence>
<keyword evidence="3" id="KW-1003">Cell membrane</keyword>
<dbReference type="InterPro" id="IPR000515">
    <property type="entry name" value="MetI-like"/>
</dbReference>
<comment type="caution">
    <text evidence="9">The sequence shown here is derived from an EMBL/GenBank/DDBJ whole genome shotgun (WGS) entry which is preliminary data.</text>
</comment>
<evidence type="ECO:0000259" key="8">
    <source>
        <dbReference type="PROSITE" id="PS50928"/>
    </source>
</evidence>
<name>A0A540VHL9_9CHLR</name>
<accession>A0A540VHL9</accession>
<evidence type="ECO:0000256" key="5">
    <source>
        <dbReference type="ARBA" id="ARBA00022989"/>
    </source>
</evidence>
<dbReference type="RefSeq" id="WP_141610178.1">
    <property type="nucleotide sequence ID" value="NZ_VIGC02000012.1"/>
</dbReference>
<dbReference type="InterPro" id="IPR050901">
    <property type="entry name" value="BP-dep_ABC_trans_perm"/>
</dbReference>
<feature type="transmembrane region" description="Helical" evidence="7">
    <location>
        <begin position="12"/>
        <end position="33"/>
    </location>
</feature>
<keyword evidence="5 7" id="KW-1133">Transmembrane helix</keyword>
<dbReference type="Pfam" id="PF00528">
    <property type="entry name" value="BPD_transp_1"/>
    <property type="match status" value="1"/>
</dbReference>
<feature type="transmembrane region" description="Helical" evidence="7">
    <location>
        <begin position="73"/>
        <end position="98"/>
    </location>
</feature>
<evidence type="ECO:0000313" key="9">
    <source>
        <dbReference type="EMBL" id="TQE95643.1"/>
    </source>
</evidence>
<dbReference type="GO" id="GO:0005886">
    <property type="term" value="C:plasma membrane"/>
    <property type="evidence" value="ECO:0007669"/>
    <property type="project" value="UniProtKB-SubCell"/>
</dbReference>
<keyword evidence="10" id="KW-1185">Reference proteome</keyword>
<evidence type="ECO:0000256" key="1">
    <source>
        <dbReference type="ARBA" id="ARBA00004651"/>
    </source>
</evidence>
<feature type="transmembrane region" description="Helical" evidence="7">
    <location>
        <begin position="110"/>
        <end position="130"/>
    </location>
</feature>
<evidence type="ECO:0000256" key="3">
    <source>
        <dbReference type="ARBA" id="ARBA00022475"/>
    </source>
</evidence>
<dbReference type="GO" id="GO:0055085">
    <property type="term" value="P:transmembrane transport"/>
    <property type="evidence" value="ECO:0007669"/>
    <property type="project" value="InterPro"/>
</dbReference>
<protein>
    <submittedName>
        <fullName evidence="9">Carbohydrate ABC transporter permease</fullName>
    </submittedName>
</protein>
<dbReference type="InterPro" id="IPR035906">
    <property type="entry name" value="MetI-like_sf"/>
</dbReference>
<dbReference type="PANTHER" id="PTHR32243:SF18">
    <property type="entry name" value="INNER MEMBRANE ABC TRANSPORTER PERMEASE PROTEIN YCJP"/>
    <property type="match status" value="1"/>
</dbReference>
<dbReference type="Proteomes" id="UP000317371">
    <property type="component" value="Unassembled WGS sequence"/>
</dbReference>
<dbReference type="EMBL" id="VIGC01000012">
    <property type="protein sequence ID" value="TQE95643.1"/>
    <property type="molecule type" value="Genomic_DNA"/>
</dbReference>
<evidence type="ECO:0000313" key="10">
    <source>
        <dbReference type="Proteomes" id="UP000317371"/>
    </source>
</evidence>
<reference evidence="9 10" key="1">
    <citation type="submission" date="2019-06" db="EMBL/GenBank/DDBJ databases">
        <title>Genome sequence of Litorilinea aerophila BAA-2444.</title>
        <authorList>
            <person name="Maclea K.S."/>
            <person name="Maurais E.G."/>
            <person name="Iannazzi L.C."/>
        </authorList>
    </citation>
    <scope>NUCLEOTIDE SEQUENCE [LARGE SCALE GENOMIC DNA]</scope>
    <source>
        <strain evidence="9 10">ATCC BAA-2444</strain>
    </source>
</reference>
<dbReference type="AlphaFoldDB" id="A0A540VHL9"/>
<comment type="similarity">
    <text evidence="7">Belongs to the binding-protein-dependent transport system permease family.</text>
</comment>
<feature type="domain" description="ABC transmembrane type-1" evidence="8">
    <location>
        <begin position="74"/>
        <end position="266"/>
    </location>
</feature>
<sequence length="280" mass="31002">MSLNRKLATRLLVYGIAIGFALLSAFPFFWMVITAFKANRDLYNPTNNPFLFNEPPTLDHIRLLFFNTPYVRWLGNTSLVGIIVVLITVVLAVPAGYSLARLIGRWGERLAIMIFLAYLIPPTLLFIPLSRVISLLGLQDSLWSLVLVYPSFTVPFCTWLMMGFFKSIPLELEDAALVDGCSRLGALVRIIFPISISGILTTVIFAFTLSTQEFVYALTFISSSAHKTISVGVPTDLIRGDVFYWGSLMAAALLPSVFIALIYNAFLDRFIAGITGGALK</sequence>
<feature type="transmembrane region" description="Helical" evidence="7">
    <location>
        <begin position="186"/>
        <end position="209"/>
    </location>
</feature>
<dbReference type="OrthoDB" id="61400at2"/>
<evidence type="ECO:0000256" key="2">
    <source>
        <dbReference type="ARBA" id="ARBA00022448"/>
    </source>
</evidence>
<dbReference type="CDD" id="cd06261">
    <property type="entry name" value="TM_PBP2"/>
    <property type="match status" value="1"/>
</dbReference>
<dbReference type="PANTHER" id="PTHR32243">
    <property type="entry name" value="MALTOSE TRANSPORT SYSTEM PERMEASE-RELATED"/>
    <property type="match status" value="1"/>
</dbReference>
<dbReference type="PROSITE" id="PS50928">
    <property type="entry name" value="ABC_TM1"/>
    <property type="match status" value="1"/>
</dbReference>
<comment type="subcellular location">
    <subcellularLocation>
        <location evidence="1 7">Cell membrane</location>
        <topology evidence="1 7">Multi-pass membrane protein</topology>
    </subcellularLocation>
</comment>
<dbReference type="SUPFAM" id="SSF161098">
    <property type="entry name" value="MetI-like"/>
    <property type="match status" value="1"/>
</dbReference>
<dbReference type="InParanoid" id="A0A540VHL9"/>
<dbReference type="Gene3D" id="1.10.3720.10">
    <property type="entry name" value="MetI-like"/>
    <property type="match status" value="1"/>
</dbReference>
<keyword evidence="6 7" id="KW-0472">Membrane</keyword>
<evidence type="ECO:0000256" key="4">
    <source>
        <dbReference type="ARBA" id="ARBA00022692"/>
    </source>
</evidence>
<proteinExistence type="inferred from homology"/>
<feature type="transmembrane region" description="Helical" evidence="7">
    <location>
        <begin position="142"/>
        <end position="165"/>
    </location>
</feature>
<gene>
    <name evidence="9" type="ORF">FKZ61_10975</name>
</gene>